<gene>
    <name evidence="2" type="ORF">CVN68_02360</name>
</gene>
<dbReference type="OrthoDB" id="7202325at2"/>
<dbReference type="KEGG" id="sphc:CVN68_02360"/>
<evidence type="ECO:0000313" key="2">
    <source>
        <dbReference type="EMBL" id="ATY30972.1"/>
    </source>
</evidence>
<dbReference type="EMBL" id="CP024923">
    <property type="protein sequence ID" value="ATY30972.1"/>
    <property type="molecule type" value="Genomic_DNA"/>
</dbReference>
<organism evidence="2 3">
    <name type="scientific">Sphingomonas psychrotolerans</name>
    <dbReference type="NCBI Taxonomy" id="1327635"/>
    <lineage>
        <taxon>Bacteria</taxon>
        <taxon>Pseudomonadati</taxon>
        <taxon>Pseudomonadota</taxon>
        <taxon>Alphaproteobacteria</taxon>
        <taxon>Sphingomonadales</taxon>
        <taxon>Sphingomonadaceae</taxon>
        <taxon>Sphingomonas</taxon>
    </lineage>
</organism>
<dbReference type="RefSeq" id="WP_100280783.1">
    <property type="nucleotide sequence ID" value="NZ_CP024923.1"/>
</dbReference>
<sequence length="189" mass="19910">MKKLPVSKQITFGLIVAGVAAVTSFLLAFMVAASSRGADQPAPSPLIGLCFGVVAGAMYLGLSGNRRVAFADDAARRAALAPIADGAARLLVYRQGFIGKLAGIDVHVDGEVRTQLKSPRFAALDVSPGPHTLVSEVHDKRSRPLALTVSANQVAAVQIVVSLFGKTRLVRQDVEAVRRKLAQMPMVQA</sequence>
<accession>A0A2K8MAQ9</accession>
<keyword evidence="1" id="KW-0812">Transmembrane</keyword>
<keyword evidence="1" id="KW-1133">Transmembrane helix</keyword>
<reference evidence="2 3" key="1">
    <citation type="submission" date="2017-11" db="EMBL/GenBank/DDBJ databases">
        <title>Complete genome sequence of Sphingomonas sp. Strain Cra20, a psychrotolerant potential plant growth promoting rhizobacteria.</title>
        <authorList>
            <person name="Luo Y."/>
        </authorList>
    </citation>
    <scope>NUCLEOTIDE SEQUENCE [LARGE SCALE GENOMIC DNA]</scope>
    <source>
        <strain evidence="2 3">Cra20</strain>
    </source>
</reference>
<dbReference type="AlphaFoldDB" id="A0A2K8MAQ9"/>
<keyword evidence="1" id="KW-0472">Membrane</keyword>
<proteinExistence type="predicted"/>
<name>A0A2K8MAQ9_9SPHN</name>
<keyword evidence="3" id="KW-1185">Reference proteome</keyword>
<feature type="transmembrane region" description="Helical" evidence="1">
    <location>
        <begin position="45"/>
        <end position="62"/>
    </location>
</feature>
<protein>
    <recommendedName>
        <fullName evidence="4">DUF2846 domain-containing protein</fullName>
    </recommendedName>
</protein>
<evidence type="ECO:0000313" key="3">
    <source>
        <dbReference type="Proteomes" id="UP000229081"/>
    </source>
</evidence>
<evidence type="ECO:0008006" key="4">
    <source>
        <dbReference type="Google" id="ProtNLM"/>
    </source>
</evidence>
<dbReference type="Proteomes" id="UP000229081">
    <property type="component" value="Chromosome"/>
</dbReference>
<evidence type="ECO:0000256" key="1">
    <source>
        <dbReference type="SAM" id="Phobius"/>
    </source>
</evidence>
<feature type="transmembrane region" description="Helical" evidence="1">
    <location>
        <begin position="12"/>
        <end position="33"/>
    </location>
</feature>